<feature type="domain" description="PurM-like N-terminal" evidence="3">
    <location>
        <begin position="28"/>
        <end position="138"/>
    </location>
</feature>
<feature type="binding site" evidence="2">
    <location>
        <position position="75"/>
    </location>
    <ligand>
        <name>Mg(2+)</name>
        <dbReference type="ChEBI" id="CHEBI:18420"/>
        <label>2</label>
    </ligand>
</feature>
<dbReference type="InterPro" id="IPR006283">
    <property type="entry name" value="ThiL-like"/>
</dbReference>
<dbReference type="PANTHER" id="PTHR30270:SF0">
    <property type="entry name" value="THIAMINE-MONOPHOSPHATE KINASE"/>
    <property type="match status" value="1"/>
</dbReference>
<name>M7P1F6_9GAMM</name>
<keyword evidence="2" id="KW-0808">Transferase</keyword>
<sequence>MAANEFSLIQTYFAHLTSGRADVVKGIGDDCALLRGPATQLLAVSIDTLVEGVHFFADVEPFRLGYKSLAVGLSDLAAMGAEPAWFTLALTLPENNTAWLESFTAGLAELAKKHNVQLVGGDTTRGPLTISIQVHGHVPEAAALRRDTARAGDKICVTGTLGDAGAALNSRLTGLSLQALSADQQAYLWSRLELPTPRNITGKMLRHRAHAAIDISDGLLADLGHILEASKLGAMLNIDSLPMSEALKQLPRTTAISLALTAGDDYELCFTVPADRLHELLETDVEVTCIGEITSVPGLVLVDHTGRVVEPPSTSIGYDHFK</sequence>
<dbReference type="EC" id="2.7.4.16" evidence="2"/>
<keyword evidence="2 5" id="KW-0418">Kinase</keyword>
<feature type="binding site" evidence="2">
    <location>
        <position position="122"/>
    </location>
    <ligand>
        <name>Mg(2+)</name>
        <dbReference type="ChEBI" id="CHEBI:18420"/>
        <label>1</label>
    </ligand>
</feature>
<dbReference type="CDD" id="cd02194">
    <property type="entry name" value="ThiL"/>
    <property type="match status" value="1"/>
</dbReference>
<dbReference type="Gene3D" id="3.30.1330.10">
    <property type="entry name" value="PurM-like, N-terminal domain"/>
    <property type="match status" value="1"/>
</dbReference>
<dbReference type="RefSeq" id="WP_009726099.1">
    <property type="nucleotide sequence ID" value="NZ_APHR01000027.1"/>
</dbReference>
<dbReference type="InterPro" id="IPR016188">
    <property type="entry name" value="PurM-like_N"/>
</dbReference>
<dbReference type="GO" id="GO:0000287">
    <property type="term" value="F:magnesium ion binding"/>
    <property type="evidence" value="ECO:0007669"/>
    <property type="project" value="UniProtKB-UniRule"/>
</dbReference>
<keyword evidence="6" id="KW-1185">Reference proteome</keyword>
<dbReference type="InterPro" id="IPR010918">
    <property type="entry name" value="PurM-like_C_dom"/>
</dbReference>
<dbReference type="UniPathway" id="UPA00060">
    <property type="reaction ID" value="UER00142"/>
</dbReference>
<comment type="catalytic activity">
    <reaction evidence="2">
        <text>thiamine phosphate + ATP = thiamine diphosphate + ADP</text>
        <dbReference type="Rhea" id="RHEA:15913"/>
        <dbReference type="ChEBI" id="CHEBI:30616"/>
        <dbReference type="ChEBI" id="CHEBI:37575"/>
        <dbReference type="ChEBI" id="CHEBI:58937"/>
        <dbReference type="ChEBI" id="CHEBI:456216"/>
        <dbReference type="EC" id="2.7.4.16"/>
    </reaction>
</comment>
<feature type="binding site" evidence="2">
    <location>
        <position position="217"/>
    </location>
    <ligand>
        <name>Mg(2+)</name>
        <dbReference type="ChEBI" id="CHEBI:18420"/>
        <label>5</label>
    </ligand>
</feature>
<feature type="binding site" evidence="2">
    <location>
        <position position="54"/>
    </location>
    <ligand>
        <name>substrate</name>
    </ligand>
</feature>
<feature type="binding site" evidence="2">
    <location>
        <position position="75"/>
    </location>
    <ligand>
        <name>Mg(2+)</name>
        <dbReference type="ChEBI" id="CHEBI:18420"/>
        <label>3</label>
    </ligand>
</feature>
<dbReference type="Pfam" id="PF00586">
    <property type="entry name" value="AIRS"/>
    <property type="match status" value="1"/>
</dbReference>
<dbReference type="NCBIfam" id="TIGR01379">
    <property type="entry name" value="thiL"/>
    <property type="match status" value="1"/>
</dbReference>
<dbReference type="GO" id="GO:0009228">
    <property type="term" value="P:thiamine biosynthetic process"/>
    <property type="evidence" value="ECO:0007669"/>
    <property type="project" value="UniProtKB-KW"/>
</dbReference>
<dbReference type="PATRIC" id="fig|1286106.3.peg.1097"/>
<feature type="binding site" evidence="2">
    <location>
        <position position="214"/>
    </location>
    <ligand>
        <name>Mg(2+)</name>
        <dbReference type="ChEBI" id="CHEBI:18420"/>
        <label>3</label>
    </ligand>
</feature>
<dbReference type="EMBL" id="APHR01000027">
    <property type="protein sequence ID" value="EMR13311.1"/>
    <property type="molecule type" value="Genomic_DNA"/>
</dbReference>
<dbReference type="SUPFAM" id="SSF56042">
    <property type="entry name" value="PurM C-terminal domain-like"/>
    <property type="match status" value="1"/>
</dbReference>
<keyword evidence="2" id="KW-0067">ATP-binding</keyword>
<comment type="caution">
    <text evidence="2">Lacks conserved residue(s) required for the propagation of feature annotation.</text>
</comment>
<feature type="binding site" evidence="2">
    <location>
        <position position="264"/>
    </location>
    <ligand>
        <name>substrate</name>
    </ligand>
</feature>
<feature type="binding site" evidence="2">
    <location>
        <position position="216"/>
    </location>
    <ligand>
        <name>ATP</name>
        <dbReference type="ChEBI" id="CHEBI:30616"/>
    </ligand>
</feature>
<feature type="binding site" evidence="2">
    <location>
        <position position="30"/>
    </location>
    <ligand>
        <name>Mg(2+)</name>
        <dbReference type="ChEBI" id="CHEBI:18420"/>
        <label>4</label>
    </ligand>
</feature>
<dbReference type="PANTHER" id="PTHR30270">
    <property type="entry name" value="THIAMINE-MONOPHOSPHATE KINASE"/>
    <property type="match status" value="1"/>
</dbReference>
<comment type="caution">
    <text evidence="5">The sequence shown here is derived from an EMBL/GenBank/DDBJ whole genome shotgun (WGS) entry which is preliminary data.</text>
</comment>
<dbReference type="OrthoDB" id="9802811at2"/>
<feature type="binding site" evidence="2">
    <location>
        <position position="47"/>
    </location>
    <ligand>
        <name>Mg(2+)</name>
        <dbReference type="ChEBI" id="CHEBI:18420"/>
        <label>2</label>
    </ligand>
</feature>
<evidence type="ECO:0000313" key="5">
    <source>
        <dbReference type="EMBL" id="EMR13311.1"/>
    </source>
</evidence>
<feature type="binding site" evidence="2">
    <location>
        <position position="318"/>
    </location>
    <ligand>
        <name>substrate</name>
    </ligand>
</feature>
<evidence type="ECO:0000256" key="1">
    <source>
        <dbReference type="ARBA" id="ARBA00022977"/>
    </source>
</evidence>
<keyword evidence="1 2" id="KW-0784">Thiamine biosynthesis</keyword>
<gene>
    <name evidence="2" type="primary">thiL</name>
    <name evidence="5" type="ORF">MPL1_05469</name>
</gene>
<evidence type="ECO:0000259" key="3">
    <source>
        <dbReference type="Pfam" id="PF00586"/>
    </source>
</evidence>
<comment type="similarity">
    <text evidence="2">Belongs to the thiamine-monophosphate kinase family.</text>
</comment>
<feature type="binding site" evidence="2">
    <location>
        <position position="45"/>
    </location>
    <ligand>
        <name>Mg(2+)</name>
        <dbReference type="ChEBI" id="CHEBI:18420"/>
        <label>4</label>
    </ligand>
</feature>
<reference evidence="5 6" key="1">
    <citation type="journal article" date="2013" name="Genome Announc.">
        <title>Draft Genome Sequence of Methylophaga lonarensis MPLT, a Haloalkaliphilic (Non-Methane-Utilizing) Methylotroph.</title>
        <authorList>
            <person name="Shetty S.A."/>
            <person name="Marathe N.P."/>
            <person name="Munot H."/>
            <person name="Antony C.P."/>
            <person name="Dhotre D.P."/>
            <person name="Murrell J.C."/>
            <person name="Shouche Y.S."/>
        </authorList>
    </citation>
    <scope>NUCLEOTIDE SEQUENCE [LARGE SCALE GENOMIC DNA]</scope>
    <source>
        <strain evidence="5 6">MPL</strain>
    </source>
</reference>
<dbReference type="eggNOG" id="COG0611">
    <property type="taxonomic scope" value="Bacteria"/>
</dbReference>
<evidence type="ECO:0000256" key="2">
    <source>
        <dbReference type="HAMAP-Rule" id="MF_02128"/>
    </source>
</evidence>
<dbReference type="AlphaFoldDB" id="M7P1F6"/>
<dbReference type="Proteomes" id="UP000012019">
    <property type="component" value="Unassembled WGS sequence"/>
</dbReference>
<dbReference type="SUPFAM" id="SSF55326">
    <property type="entry name" value="PurM N-terminal domain-like"/>
    <property type="match status" value="1"/>
</dbReference>
<organism evidence="5 6">
    <name type="scientific">Methylophaga lonarensis MPL</name>
    <dbReference type="NCBI Taxonomy" id="1286106"/>
    <lineage>
        <taxon>Bacteria</taxon>
        <taxon>Pseudomonadati</taxon>
        <taxon>Pseudomonadota</taxon>
        <taxon>Gammaproteobacteria</taxon>
        <taxon>Thiotrichales</taxon>
        <taxon>Piscirickettsiaceae</taxon>
        <taxon>Methylophaga</taxon>
    </lineage>
</organism>
<feature type="binding site" evidence="2">
    <location>
        <position position="146"/>
    </location>
    <ligand>
        <name>ATP</name>
        <dbReference type="ChEBI" id="CHEBI:30616"/>
    </ligand>
</feature>
<comment type="function">
    <text evidence="2">Catalyzes the ATP-dependent phosphorylation of thiamine-monophosphate (TMP) to form thiamine-pyrophosphate (TPP), the active form of vitamin B1.</text>
</comment>
<feature type="binding site" evidence="2">
    <location>
        <position position="75"/>
    </location>
    <ligand>
        <name>Mg(2+)</name>
        <dbReference type="ChEBI" id="CHEBI:18420"/>
        <label>4</label>
    </ligand>
</feature>
<dbReference type="InterPro" id="IPR036921">
    <property type="entry name" value="PurM-like_N_sf"/>
</dbReference>
<dbReference type="InterPro" id="IPR036676">
    <property type="entry name" value="PurM-like_C_sf"/>
</dbReference>
<evidence type="ECO:0000259" key="4">
    <source>
        <dbReference type="Pfam" id="PF02769"/>
    </source>
</evidence>
<accession>M7P1F6</accession>
<keyword evidence="2" id="KW-0460">Magnesium</keyword>
<keyword evidence="2" id="KW-0547">Nucleotide-binding</keyword>
<protein>
    <recommendedName>
        <fullName evidence="2">Thiamine-monophosphate kinase</fullName>
        <shortName evidence="2">TMP kinase</shortName>
        <shortName evidence="2">Thiamine-phosphate kinase</shortName>
        <ecNumber evidence="2">2.7.4.16</ecNumber>
    </recommendedName>
</protein>
<dbReference type="GO" id="GO:0009030">
    <property type="term" value="F:thiamine-phosphate kinase activity"/>
    <property type="evidence" value="ECO:0007669"/>
    <property type="project" value="UniProtKB-UniRule"/>
</dbReference>
<dbReference type="GO" id="GO:0005524">
    <property type="term" value="F:ATP binding"/>
    <property type="evidence" value="ECO:0007669"/>
    <property type="project" value="UniProtKB-UniRule"/>
</dbReference>
<comment type="pathway">
    <text evidence="2">Cofactor biosynthesis; thiamine diphosphate biosynthesis; thiamine diphosphate from thiamine phosphate: step 1/1.</text>
</comment>
<feature type="domain" description="PurM-like C-terminal" evidence="4">
    <location>
        <begin position="150"/>
        <end position="302"/>
    </location>
</feature>
<feature type="binding site" evidence="2">
    <location>
        <position position="47"/>
    </location>
    <ligand>
        <name>Mg(2+)</name>
        <dbReference type="ChEBI" id="CHEBI:18420"/>
        <label>1</label>
    </ligand>
</feature>
<keyword evidence="2" id="KW-0479">Metal-binding</keyword>
<dbReference type="STRING" id="1286106.MPL1_05469"/>
<feature type="binding site" evidence="2">
    <location>
        <position position="30"/>
    </location>
    <ligand>
        <name>Mg(2+)</name>
        <dbReference type="ChEBI" id="CHEBI:18420"/>
        <label>3</label>
    </ligand>
</feature>
<evidence type="ECO:0000313" key="6">
    <source>
        <dbReference type="Proteomes" id="UP000012019"/>
    </source>
</evidence>
<dbReference type="HAMAP" id="MF_02128">
    <property type="entry name" value="TMP_kinase"/>
    <property type="match status" value="1"/>
</dbReference>
<feature type="binding site" evidence="2">
    <location>
        <begin position="121"/>
        <end position="122"/>
    </location>
    <ligand>
        <name>ATP</name>
        <dbReference type="ChEBI" id="CHEBI:30616"/>
    </ligand>
</feature>
<comment type="miscellaneous">
    <text evidence="2">Reaction mechanism of ThiL seems to utilize a direct, inline transfer of the gamma-phosphate of ATP to TMP rather than a phosphorylated enzyme intermediate.</text>
</comment>
<dbReference type="GO" id="GO:0009229">
    <property type="term" value="P:thiamine diphosphate biosynthetic process"/>
    <property type="evidence" value="ECO:0007669"/>
    <property type="project" value="UniProtKB-UniRule"/>
</dbReference>
<dbReference type="Gene3D" id="3.90.650.10">
    <property type="entry name" value="PurM-like C-terminal domain"/>
    <property type="match status" value="1"/>
</dbReference>
<dbReference type="PIRSF" id="PIRSF005303">
    <property type="entry name" value="Thiam_monoph_kin"/>
    <property type="match status" value="1"/>
</dbReference>
<proteinExistence type="inferred from homology"/>
<dbReference type="Pfam" id="PF02769">
    <property type="entry name" value="AIRS_C"/>
    <property type="match status" value="1"/>
</dbReference>